<feature type="transmembrane region" description="Helical" evidence="6">
    <location>
        <begin position="38"/>
        <end position="58"/>
    </location>
</feature>
<evidence type="ECO:0000256" key="6">
    <source>
        <dbReference type="SAM" id="Phobius"/>
    </source>
</evidence>
<evidence type="ECO:0000256" key="1">
    <source>
        <dbReference type="ARBA" id="ARBA00004651"/>
    </source>
</evidence>
<reference evidence="7 8" key="1">
    <citation type="submission" date="2024-11" db="EMBL/GenBank/DDBJ databases">
        <title>The Natural Products Discovery Center: Release of the First 8490 Sequenced Strains for Exploring Actinobacteria Biosynthetic Diversity.</title>
        <authorList>
            <person name="Kalkreuter E."/>
            <person name="Kautsar S.A."/>
            <person name="Yang D."/>
            <person name="Bader C.D."/>
            <person name="Teijaro C.N."/>
            <person name="Fluegel L."/>
            <person name="Davis C.M."/>
            <person name="Simpson J.R."/>
            <person name="Lauterbach L."/>
            <person name="Steele A.D."/>
            <person name="Gui C."/>
            <person name="Meng S."/>
            <person name="Li G."/>
            <person name="Viehrig K."/>
            <person name="Ye F."/>
            <person name="Su P."/>
            <person name="Kiefer A.F."/>
            <person name="Nichols A."/>
            <person name="Cepeda A.J."/>
            <person name="Yan W."/>
            <person name="Fan B."/>
            <person name="Jiang Y."/>
            <person name="Adhikari A."/>
            <person name="Zheng C.-J."/>
            <person name="Schuster L."/>
            <person name="Cowan T.M."/>
            <person name="Smanski M.J."/>
            <person name="Chevrette M.G."/>
            <person name="De Carvalho L.P.S."/>
            <person name="Shen B."/>
        </authorList>
    </citation>
    <scope>NUCLEOTIDE SEQUENCE [LARGE SCALE GENOMIC DNA]</scope>
    <source>
        <strain evidence="7 8">NPDC020863</strain>
    </source>
</reference>
<dbReference type="Pfam" id="PF02653">
    <property type="entry name" value="BPD_transp_2"/>
    <property type="match status" value="1"/>
</dbReference>
<dbReference type="EMBL" id="JBJDQH010000009">
    <property type="protein sequence ID" value="MFK4268723.1"/>
    <property type="molecule type" value="Genomic_DNA"/>
</dbReference>
<evidence type="ECO:0000256" key="2">
    <source>
        <dbReference type="ARBA" id="ARBA00022475"/>
    </source>
</evidence>
<evidence type="ECO:0000313" key="8">
    <source>
        <dbReference type="Proteomes" id="UP001620295"/>
    </source>
</evidence>
<dbReference type="PANTHER" id="PTHR32196:SF72">
    <property type="entry name" value="RIBOSE IMPORT PERMEASE PROTEIN RBSC"/>
    <property type="match status" value="1"/>
</dbReference>
<dbReference type="CDD" id="cd06579">
    <property type="entry name" value="TM_PBP1_transp_AraH_like"/>
    <property type="match status" value="1"/>
</dbReference>
<dbReference type="Proteomes" id="UP001620295">
    <property type="component" value="Unassembled WGS sequence"/>
</dbReference>
<feature type="transmembrane region" description="Helical" evidence="6">
    <location>
        <begin position="98"/>
        <end position="115"/>
    </location>
</feature>
<sequence>MTDTTRQRPAEVVAAGEAAAATAGRARPKIDIARWRDLSLVPVIFVLGVIGFIVSPAFLTQDNLVGVVQQSTELGLLVLGEALILICGRMDLSLESTIAVAPVIALWLVLPAHGARFEGLGLLPTWTAIPLCLAVGAAIGAVNGFLILKLRVNGFIATLGMLTMLRGLQVGVAEGQSIINVPESFRYLGKAQWMGAPAAVWICLGLYAIGGLALGYLRHGRALYAIGGNPEAARAAGVRVDRITWIVLSVGGLLAAFAGILFTGHYGSVAATQGNGWIFQVFAAAVIGGISLKGGRGTLFGALTGVLTLQLVVNVMTLGGVPPLWNQFINGSIIIVALIISRYASGEKQD</sequence>
<dbReference type="InterPro" id="IPR001851">
    <property type="entry name" value="ABC_transp_permease"/>
</dbReference>
<accession>A0ABW8LSZ8</accession>
<evidence type="ECO:0000313" key="7">
    <source>
        <dbReference type="EMBL" id="MFK4268723.1"/>
    </source>
</evidence>
<dbReference type="RefSeq" id="WP_358645468.1">
    <property type="nucleotide sequence ID" value="NZ_JBFAEV010000036.1"/>
</dbReference>
<feature type="transmembrane region" description="Helical" evidence="6">
    <location>
        <begin position="193"/>
        <end position="217"/>
    </location>
</feature>
<keyword evidence="2" id="KW-1003">Cell membrane</keyword>
<keyword evidence="3 6" id="KW-0812">Transmembrane</keyword>
<comment type="subcellular location">
    <subcellularLocation>
        <location evidence="1">Cell membrane</location>
        <topology evidence="1">Multi-pass membrane protein</topology>
    </subcellularLocation>
</comment>
<name>A0ABW8LSZ8_9ACTN</name>
<feature type="transmembrane region" description="Helical" evidence="6">
    <location>
        <begin position="155"/>
        <end position="173"/>
    </location>
</feature>
<protein>
    <submittedName>
        <fullName evidence="7">ABC transporter permease</fullName>
    </submittedName>
</protein>
<feature type="transmembrane region" description="Helical" evidence="6">
    <location>
        <begin position="299"/>
        <end position="318"/>
    </location>
</feature>
<gene>
    <name evidence="7" type="ORF">ACI2L5_27795</name>
</gene>
<feature type="transmembrane region" description="Helical" evidence="6">
    <location>
        <begin position="243"/>
        <end position="262"/>
    </location>
</feature>
<evidence type="ECO:0000256" key="5">
    <source>
        <dbReference type="ARBA" id="ARBA00023136"/>
    </source>
</evidence>
<organism evidence="7 8">
    <name type="scientific">Streptomyces milbemycinicus</name>
    <dbReference type="NCBI Taxonomy" id="476552"/>
    <lineage>
        <taxon>Bacteria</taxon>
        <taxon>Bacillati</taxon>
        <taxon>Actinomycetota</taxon>
        <taxon>Actinomycetes</taxon>
        <taxon>Kitasatosporales</taxon>
        <taxon>Streptomycetaceae</taxon>
        <taxon>Streptomyces</taxon>
    </lineage>
</organism>
<keyword evidence="4 6" id="KW-1133">Transmembrane helix</keyword>
<feature type="transmembrane region" description="Helical" evidence="6">
    <location>
        <begin position="64"/>
        <end position="86"/>
    </location>
</feature>
<evidence type="ECO:0000256" key="3">
    <source>
        <dbReference type="ARBA" id="ARBA00022692"/>
    </source>
</evidence>
<feature type="transmembrane region" description="Helical" evidence="6">
    <location>
        <begin position="127"/>
        <end position="148"/>
    </location>
</feature>
<feature type="transmembrane region" description="Helical" evidence="6">
    <location>
        <begin position="324"/>
        <end position="344"/>
    </location>
</feature>
<keyword evidence="8" id="KW-1185">Reference proteome</keyword>
<dbReference type="PANTHER" id="PTHR32196">
    <property type="entry name" value="ABC TRANSPORTER PERMEASE PROTEIN YPHD-RELATED-RELATED"/>
    <property type="match status" value="1"/>
</dbReference>
<feature type="transmembrane region" description="Helical" evidence="6">
    <location>
        <begin position="274"/>
        <end position="292"/>
    </location>
</feature>
<keyword evidence="5 6" id="KW-0472">Membrane</keyword>
<proteinExistence type="predicted"/>
<evidence type="ECO:0000256" key="4">
    <source>
        <dbReference type="ARBA" id="ARBA00022989"/>
    </source>
</evidence>
<comment type="caution">
    <text evidence="7">The sequence shown here is derived from an EMBL/GenBank/DDBJ whole genome shotgun (WGS) entry which is preliminary data.</text>
</comment>